<proteinExistence type="predicted"/>
<keyword evidence="1" id="KW-1133">Transmembrane helix</keyword>
<evidence type="ECO:0000313" key="2">
    <source>
        <dbReference type="EMBL" id="MBM6924010.1"/>
    </source>
</evidence>
<sequence>MDDLLELVMDVLLEGAAETAASPKAPLRVRIILILILGIGFFGVAGLIFWVGLDTGKWGLMLLGLALLTGGGAWIWYKYREYQRRRKRVDKKL</sequence>
<name>A0ABS2GND6_9FIRM</name>
<dbReference type="RefSeq" id="WP_204721632.1">
    <property type="nucleotide sequence ID" value="NZ_JACSNR010000009.1"/>
</dbReference>
<keyword evidence="1" id="KW-0812">Transmembrane</keyword>
<dbReference type="Proteomes" id="UP000724149">
    <property type="component" value="Unassembled WGS sequence"/>
</dbReference>
<dbReference type="EMBL" id="JACSNR010000009">
    <property type="protein sequence ID" value="MBM6924010.1"/>
    <property type="molecule type" value="Genomic_DNA"/>
</dbReference>
<keyword evidence="3" id="KW-1185">Reference proteome</keyword>
<evidence type="ECO:0000313" key="3">
    <source>
        <dbReference type="Proteomes" id="UP000724149"/>
    </source>
</evidence>
<accession>A0ABS2GND6</accession>
<protein>
    <recommendedName>
        <fullName evidence="4">LPXTG-motif cell wall anchor domain-containing protein</fullName>
    </recommendedName>
</protein>
<gene>
    <name evidence="2" type="ORF">H9X81_09970</name>
</gene>
<feature type="transmembrane region" description="Helical" evidence="1">
    <location>
        <begin position="31"/>
        <end position="52"/>
    </location>
</feature>
<reference evidence="2 3" key="1">
    <citation type="journal article" date="2021" name="Sci. Rep.">
        <title>The distribution of antibiotic resistance genes in chicken gut microbiota commensals.</title>
        <authorList>
            <person name="Juricova H."/>
            <person name="Matiasovicova J."/>
            <person name="Kubasova T."/>
            <person name="Cejkova D."/>
            <person name="Rychlik I."/>
        </authorList>
    </citation>
    <scope>NUCLEOTIDE SEQUENCE [LARGE SCALE GENOMIC DNA]</scope>
    <source>
        <strain evidence="2 3">An564</strain>
    </source>
</reference>
<evidence type="ECO:0008006" key="4">
    <source>
        <dbReference type="Google" id="ProtNLM"/>
    </source>
</evidence>
<organism evidence="2 3">
    <name type="scientific">Hydrogenoanaerobacterium saccharovorans</name>
    <dbReference type="NCBI Taxonomy" id="474960"/>
    <lineage>
        <taxon>Bacteria</taxon>
        <taxon>Bacillati</taxon>
        <taxon>Bacillota</taxon>
        <taxon>Clostridia</taxon>
        <taxon>Eubacteriales</taxon>
        <taxon>Oscillospiraceae</taxon>
        <taxon>Hydrogenoanaerobacterium</taxon>
    </lineage>
</organism>
<feature type="transmembrane region" description="Helical" evidence="1">
    <location>
        <begin position="58"/>
        <end position="77"/>
    </location>
</feature>
<comment type="caution">
    <text evidence="2">The sequence shown here is derived from an EMBL/GenBank/DDBJ whole genome shotgun (WGS) entry which is preliminary data.</text>
</comment>
<keyword evidence="1" id="KW-0472">Membrane</keyword>
<evidence type="ECO:0000256" key="1">
    <source>
        <dbReference type="SAM" id="Phobius"/>
    </source>
</evidence>